<evidence type="ECO:0000259" key="1">
    <source>
        <dbReference type="PROSITE" id="PS50943"/>
    </source>
</evidence>
<organism evidence="2 3">
    <name type="scientific">Faecalibacterium prausnitzii</name>
    <dbReference type="NCBI Taxonomy" id="853"/>
    <lineage>
        <taxon>Bacteria</taxon>
        <taxon>Bacillati</taxon>
        <taxon>Bacillota</taxon>
        <taxon>Clostridia</taxon>
        <taxon>Eubacteriales</taxon>
        <taxon>Oscillospiraceae</taxon>
        <taxon>Faecalibacterium</taxon>
    </lineage>
</organism>
<feature type="domain" description="HTH cro/C1-type" evidence="1">
    <location>
        <begin position="21"/>
        <end position="61"/>
    </location>
</feature>
<dbReference type="PROSITE" id="PS50943">
    <property type="entry name" value="HTH_CROC1"/>
    <property type="match status" value="1"/>
</dbReference>
<reference evidence="2 3" key="1">
    <citation type="submission" date="2018-02" db="EMBL/GenBank/DDBJ databases">
        <title>Complete genome sequencing of Faecalibacterium prausnitzii strains isolated from the human gut.</title>
        <authorList>
            <person name="Fitzgerald B.C."/>
            <person name="Shkoporov A.N."/>
            <person name="Ross P.R."/>
            <person name="Hill C."/>
        </authorList>
    </citation>
    <scope>NUCLEOTIDE SEQUENCE [LARGE SCALE GENOMIC DNA]</scope>
    <source>
        <strain evidence="2 3">APC942/18-1</strain>
    </source>
</reference>
<dbReference type="SMART" id="SM00530">
    <property type="entry name" value="HTH_XRE"/>
    <property type="match status" value="1"/>
</dbReference>
<dbReference type="Proteomes" id="UP000250997">
    <property type="component" value="Unassembled WGS sequence"/>
</dbReference>
<evidence type="ECO:0000313" key="3">
    <source>
        <dbReference type="Proteomes" id="UP000250997"/>
    </source>
</evidence>
<name>A0AAX1QNA3_9FIRM</name>
<dbReference type="GO" id="GO:0003677">
    <property type="term" value="F:DNA binding"/>
    <property type="evidence" value="ECO:0007669"/>
    <property type="project" value="InterPro"/>
</dbReference>
<dbReference type="CDD" id="cd00093">
    <property type="entry name" value="HTH_XRE"/>
    <property type="match status" value="1"/>
</dbReference>
<evidence type="ECO:0000313" key="2">
    <source>
        <dbReference type="EMBL" id="RAW52697.1"/>
    </source>
</evidence>
<dbReference type="Gene3D" id="1.10.260.40">
    <property type="entry name" value="lambda repressor-like DNA-binding domains"/>
    <property type="match status" value="1"/>
</dbReference>
<dbReference type="InterPro" id="IPR010982">
    <property type="entry name" value="Lambda_DNA-bd_dom_sf"/>
</dbReference>
<gene>
    <name evidence="2" type="ORF">C4N27_00675</name>
</gene>
<dbReference type="Pfam" id="PF13443">
    <property type="entry name" value="HTH_26"/>
    <property type="match status" value="1"/>
</dbReference>
<comment type="caution">
    <text evidence="2">The sequence shown here is derived from an EMBL/GenBank/DDBJ whole genome shotgun (WGS) entry which is preliminary data.</text>
</comment>
<accession>A0AAX1QNA3</accession>
<dbReference type="AlphaFoldDB" id="A0AAX1QNA3"/>
<sequence length="73" mass="7758">MRINRKKLIIAMLDNDQTVIQLAKASGVSRVTISNVKCGKSCSNATAEKIAKALNVPVSDIIENATAMADNAQ</sequence>
<protein>
    <submittedName>
        <fullName evidence="2">XRE family transcriptional regulator</fullName>
    </submittedName>
</protein>
<dbReference type="SUPFAM" id="SSF47413">
    <property type="entry name" value="lambda repressor-like DNA-binding domains"/>
    <property type="match status" value="1"/>
</dbReference>
<dbReference type="RefSeq" id="WP_158396958.1">
    <property type="nucleotide sequence ID" value="NZ_CP026548.1"/>
</dbReference>
<dbReference type="InterPro" id="IPR001387">
    <property type="entry name" value="Cro/C1-type_HTH"/>
</dbReference>
<proteinExistence type="predicted"/>
<dbReference type="EMBL" id="PRLA01000001">
    <property type="protein sequence ID" value="RAW52697.1"/>
    <property type="molecule type" value="Genomic_DNA"/>
</dbReference>